<feature type="transmembrane region" description="Helical" evidence="1">
    <location>
        <begin position="51"/>
        <end position="74"/>
    </location>
</feature>
<gene>
    <name evidence="2" type="ORF">SAMN06309945_0098</name>
</gene>
<keyword evidence="3" id="KW-1185">Reference proteome</keyword>
<proteinExistence type="predicted"/>
<evidence type="ECO:0000313" key="2">
    <source>
        <dbReference type="EMBL" id="SKC35706.1"/>
    </source>
</evidence>
<dbReference type="AlphaFoldDB" id="A0A1T5I969"/>
<dbReference type="STRING" id="123320.SAMN06309945_0098"/>
<dbReference type="EMBL" id="FUZP01000001">
    <property type="protein sequence ID" value="SKC35706.1"/>
    <property type="molecule type" value="Genomic_DNA"/>
</dbReference>
<evidence type="ECO:0000256" key="1">
    <source>
        <dbReference type="SAM" id="Phobius"/>
    </source>
</evidence>
<protein>
    <submittedName>
        <fullName evidence="2">Uncharacterized protein</fullName>
    </submittedName>
</protein>
<dbReference type="RefSeq" id="WP_143785250.1">
    <property type="nucleotide sequence ID" value="NZ_FUZP01000001.1"/>
</dbReference>
<evidence type="ECO:0000313" key="3">
    <source>
        <dbReference type="Proteomes" id="UP000190857"/>
    </source>
</evidence>
<sequence length="218" mass="23711">MPSVPATPLLTIAHDPRRLRRQLVGSGLGVLAATALMGYFLWLAWREPAAWLLVVLWVLPTLLPLATFAEFVAVARSRDRSVLQVFDDHVLIAQKVVVPWRHIRRVSVVDEQGGTLAGGRGKWMSRVSVLARPFGLGDGQRGFNFHLDDYERLKREAGSAGALHFADPSLLDTTLPADSAAAYCFVSNELTSVDFWGAQRALAAIVAAKGVGFGPSRV</sequence>
<reference evidence="2 3" key="1">
    <citation type="submission" date="2017-02" db="EMBL/GenBank/DDBJ databases">
        <authorList>
            <person name="Peterson S.W."/>
        </authorList>
    </citation>
    <scope>NUCLEOTIDE SEQUENCE [LARGE SCALE GENOMIC DNA]</scope>
    <source>
        <strain evidence="2 3">VKM Ac-2059</strain>
    </source>
</reference>
<accession>A0A1T5I969</accession>
<keyword evidence="1" id="KW-0472">Membrane</keyword>
<dbReference type="OrthoDB" id="3635752at2"/>
<organism evidence="2 3">
    <name type="scientific">Okibacterium fritillariae</name>
    <dbReference type="NCBI Taxonomy" id="123320"/>
    <lineage>
        <taxon>Bacteria</taxon>
        <taxon>Bacillati</taxon>
        <taxon>Actinomycetota</taxon>
        <taxon>Actinomycetes</taxon>
        <taxon>Micrococcales</taxon>
        <taxon>Microbacteriaceae</taxon>
        <taxon>Okibacterium</taxon>
    </lineage>
</organism>
<dbReference type="Proteomes" id="UP000190857">
    <property type="component" value="Unassembled WGS sequence"/>
</dbReference>
<keyword evidence="1" id="KW-0812">Transmembrane</keyword>
<keyword evidence="1" id="KW-1133">Transmembrane helix</keyword>
<name>A0A1T5I969_9MICO</name>
<feature type="transmembrane region" description="Helical" evidence="1">
    <location>
        <begin position="23"/>
        <end position="45"/>
    </location>
</feature>